<feature type="region of interest" description="Disordered" evidence="1">
    <location>
        <begin position="1"/>
        <end position="27"/>
    </location>
</feature>
<reference evidence="2 3" key="1">
    <citation type="journal article" date="2023" name="Nucleic Acids Res.">
        <title>The hologenome of Daphnia magna reveals possible DNA methylation and microbiome-mediated evolution of the host genome.</title>
        <authorList>
            <person name="Chaturvedi A."/>
            <person name="Li X."/>
            <person name="Dhandapani V."/>
            <person name="Marshall H."/>
            <person name="Kissane S."/>
            <person name="Cuenca-Cambronero M."/>
            <person name="Asole G."/>
            <person name="Calvet F."/>
            <person name="Ruiz-Romero M."/>
            <person name="Marangio P."/>
            <person name="Guigo R."/>
            <person name="Rago D."/>
            <person name="Mirbahai L."/>
            <person name="Eastwood N."/>
            <person name="Colbourne J.K."/>
            <person name="Zhou J."/>
            <person name="Mallon E."/>
            <person name="Orsini L."/>
        </authorList>
    </citation>
    <scope>NUCLEOTIDE SEQUENCE [LARGE SCALE GENOMIC DNA]</scope>
    <source>
        <strain evidence="2">LRV0_1</strain>
    </source>
</reference>
<evidence type="ECO:0000313" key="3">
    <source>
        <dbReference type="Proteomes" id="UP001234178"/>
    </source>
</evidence>
<keyword evidence="3" id="KW-1185">Reference proteome</keyword>
<evidence type="ECO:0000313" key="2">
    <source>
        <dbReference type="EMBL" id="KAK4045195.1"/>
    </source>
</evidence>
<feature type="non-terminal residue" evidence="2">
    <location>
        <position position="1"/>
    </location>
</feature>
<comment type="caution">
    <text evidence="2">The sequence shown here is derived from an EMBL/GenBank/DDBJ whole genome shotgun (WGS) entry which is preliminary data.</text>
</comment>
<accession>A0ABR0B9R6</accession>
<evidence type="ECO:0000256" key="1">
    <source>
        <dbReference type="SAM" id="MobiDB-lite"/>
    </source>
</evidence>
<dbReference type="Proteomes" id="UP001234178">
    <property type="component" value="Unassembled WGS sequence"/>
</dbReference>
<name>A0ABR0B9R6_9CRUS</name>
<dbReference type="EMBL" id="JAOYFB010000041">
    <property type="protein sequence ID" value="KAK4045195.1"/>
    <property type="molecule type" value="Genomic_DNA"/>
</dbReference>
<protein>
    <submittedName>
        <fullName evidence="2">Uncharacterized protein</fullName>
    </submittedName>
</protein>
<organism evidence="2 3">
    <name type="scientific">Daphnia magna</name>
    <dbReference type="NCBI Taxonomy" id="35525"/>
    <lineage>
        <taxon>Eukaryota</taxon>
        <taxon>Metazoa</taxon>
        <taxon>Ecdysozoa</taxon>
        <taxon>Arthropoda</taxon>
        <taxon>Crustacea</taxon>
        <taxon>Branchiopoda</taxon>
        <taxon>Diplostraca</taxon>
        <taxon>Cladocera</taxon>
        <taxon>Anomopoda</taxon>
        <taxon>Daphniidae</taxon>
        <taxon>Daphnia</taxon>
    </lineage>
</organism>
<gene>
    <name evidence="2" type="ORF">OUZ56_032603</name>
</gene>
<sequence>GAQPRRYPDCPRPASGRPHTFTLENPERGIKSQVTVVVKAGESVTKRMAL</sequence>
<proteinExistence type="predicted"/>